<evidence type="ECO:0000256" key="1">
    <source>
        <dbReference type="SAM" id="MobiDB-lite"/>
    </source>
</evidence>
<accession>A0A7R9WK87</accession>
<dbReference type="Gene3D" id="2.30.130.40">
    <property type="entry name" value="LON domain-like"/>
    <property type="match status" value="1"/>
</dbReference>
<gene>
    <name evidence="2" type="ORF">TDUB1175_LOCUS25126</name>
</gene>
<dbReference type="EMBL" id="HBED01049799">
    <property type="protein sequence ID" value="CAD8326706.1"/>
    <property type="molecule type" value="Transcribed_RNA"/>
</dbReference>
<feature type="region of interest" description="Disordered" evidence="1">
    <location>
        <begin position="1"/>
        <end position="21"/>
    </location>
</feature>
<dbReference type="AlphaFoldDB" id="A0A7R9WK87"/>
<protein>
    <submittedName>
        <fullName evidence="2">Uncharacterized protein</fullName>
    </submittedName>
</protein>
<reference evidence="2" key="1">
    <citation type="submission" date="2021-01" db="EMBL/GenBank/DDBJ databases">
        <authorList>
            <person name="Corre E."/>
            <person name="Pelletier E."/>
            <person name="Niang G."/>
            <person name="Scheremetjew M."/>
            <person name="Finn R."/>
            <person name="Kale V."/>
            <person name="Holt S."/>
            <person name="Cochrane G."/>
            <person name="Meng A."/>
            <person name="Brown T."/>
            <person name="Cohen L."/>
        </authorList>
    </citation>
    <scope>NUCLEOTIDE SEQUENCE</scope>
    <source>
        <strain evidence="2">CCMP147</strain>
    </source>
</reference>
<name>A0A7R9WK87_9STRA</name>
<organism evidence="2">
    <name type="scientific">Pseudictyota dubia</name>
    <dbReference type="NCBI Taxonomy" id="2749911"/>
    <lineage>
        <taxon>Eukaryota</taxon>
        <taxon>Sar</taxon>
        <taxon>Stramenopiles</taxon>
        <taxon>Ochrophyta</taxon>
        <taxon>Bacillariophyta</taxon>
        <taxon>Mediophyceae</taxon>
        <taxon>Biddulphiophycidae</taxon>
        <taxon>Eupodiscales</taxon>
        <taxon>Odontellaceae</taxon>
        <taxon>Pseudictyota</taxon>
    </lineage>
</organism>
<dbReference type="InterPro" id="IPR046336">
    <property type="entry name" value="Lon_prtase_N_sf"/>
</dbReference>
<sequence>MGSSMSRRPVSEGDTAEPNGYICSDDTNADCDSSANADAVKRSFPQFGLLSDDLVVEVLLFVSHGPYEHGSDDPRGSMTQVLPLVCRRFREYCDNSKSLWMPSLERLIFSNPESWGDGVRSILSSVGAIPLAHSIVTQVYHCDGDNRDIVQDMLNPSQDIGKLLRSMTRDDFRRMLRIVCKITTQQAFRNIAVDKGLRGTCTDMKGNTKQIEDPLKRFCPEKLAYYSLIKEHMMVTMPVFYMPSTVRVNRLIHLHFFEPRYRQLIAEVTAGRSFAELSGGELNEPFPQFVYACNPPLIAGTVAFVVEVQRCRMYVNGRADVLLNPVKSVRLVKVKERRGSGGLCDVVFKRI</sequence>
<evidence type="ECO:0000313" key="2">
    <source>
        <dbReference type="EMBL" id="CAD8326706.1"/>
    </source>
</evidence>
<proteinExistence type="predicted"/>